<dbReference type="InterPro" id="IPR000711">
    <property type="entry name" value="ATPase_OSCP/dsu"/>
</dbReference>
<keyword evidence="8" id="KW-1003">Cell membrane</keyword>
<gene>
    <name evidence="8" type="primary">atpH</name>
    <name evidence="9" type="ORF">EH31_04520</name>
</gene>
<comment type="similarity">
    <text evidence="8">Belongs to the ATPase delta chain family.</text>
</comment>
<dbReference type="OrthoDB" id="9796185at2"/>
<comment type="subcellular location">
    <subcellularLocation>
        <location evidence="8">Cell membrane</location>
        <topology evidence="8">Peripheral membrane protein</topology>
    </subcellularLocation>
    <subcellularLocation>
        <location evidence="1">Membrane</location>
    </subcellularLocation>
</comment>
<evidence type="ECO:0000313" key="10">
    <source>
        <dbReference type="Proteomes" id="UP000027647"/>
    </source>
</evidence>
<dbReference type="GO" id="GO:0045259">
    <property type="term" value="C:proton-transporting ATP synthase complex"/>
    <property type="evidence" value="ECO:0007669"/>
    <property type="project" value="UniProtKB-KW"/>
</dbReference>
<evidence type="ECO:0000256" key="8">
    <source>
        <dbReference type="HAMAP-Rule" id="MF_01416"/>
    </source>
</evidence>
<comment type="caution">
    <text evidence="9">The sequence shown here is derived from an EMBL/GenBank/DDBJ whole genome shotgun (WGS) entry which is preliminary data.</text>
</comment>
<dbReference type="NCBIfam" id="NF004406">
    <property type="entry name" value="PRK05758.3-2"/>
    <property type="match status" value="1"/>
</dbReference>
<protein>
    <recommendedName>
        <fullName evidence="8">ATP synthase subunit delta</fullName>
    </recommendedName>
    <alternativeName>
        <fullName evidence="8">ATP synthase F(1) sector subunit delta</fullName>
    </alternativeName>
    <alternativeName>
        <fullName evidence="8">F-type ATPase subunit delta</fullName>
        <shortName evidence="8">F-ATPase subunit delta</shortName>
    </alternativeName>
</protein>
<dbReference type="EMBL" id="JMIW01000001">
    <property type="protein sequence ID" value="KEO91942.1"/>
    <property type="molecule type" value="Genomic_DNA"/>
</dbReference>
<keyword evidence="3 8" id="KW-0375">Hydrogen ion transport</keyword>
<organism evidence="9 10">
    <name type="scientific">Erythrobacter longus</name>
    <dbReference type="NCBI Taxonomy" id="1044"/>
    <lineage>
        <taxon>Bacteria</taxon>
        <taxon>Pseudomonadati</taxon>
        <taxon>Pseudomonadota</taxon>
        <taxon>Alphaproteobacteria</taxon>
        <taxon>Sphingomonadales</taxon>
        <taxon>Erythrobacteraceae</taxon>
        <taxon>Erythrobacter/Porphyrobacter group</taxon>
        <taxon>Erythrobacter</taxon>
    </lineage>
</organism>
<dbReference type="PRINTS" id="PR00125">
    <property type="entry name" value="ATPASEDELTA"/>
</dbReference>
<keyword evidence="5 8" id="KW-0472">Membrane</keyword>
<dbReference type="STRING" id="1044.EH31_04520"/>
<evidence type="ECO:0000256" key="3">
    <source>
        <dbReference type="ARBA" id="ARBA00022781"/>
    </source>
</evidence>
<evidence type="ECO:0000256" key="4">
    <source>
        <dbReference type="ARBA" id="ARBA00023065"/>
    </source>
</evidence>
<keyword evidence="10" id="KW-1185">Reference proteome</keyword>
<keyword evidence="7 8" id="KW-0066">ATP synthesis</keyword>
<evidence type="ECO:0000256" key="5">
    <source>
        <dbReference type="ARBA" id="ARBA00023136"/>
    </source>
</evidence>
<dbReference type="RefSeq" id="WP_034958312.1">
    <property type="nucleotide sequence ID" value="NZ_JMIW01000001.1"/>
</dbReference>
<dbReference type="GO" id="GO:0005886">
    <property type="term" value="C:plasma membrane"/>
    <property type="evidence" value="ECO:0007669"/>
    <property type="project" value="UniProtKB-SubCell"/>
</dbReference>
<evidence type="ECO:0000256" key="2">
    <source>
        <dbReference type="ARBA" id="ARBA00022448"/>
    </source>
</evidence>
<reference evidence="9 10" key="1">
    <citation type="submission" date="2014-04" db="EMBL/GenBank/DDBJ databases">
        <title>A comprehensive comparison of genomes of Erythrobacter spp. strains.</title>
        <authorList>
            <person name="Zheng Q."/>
        </authorList>
    </citation>
    <scope>NUCLEOTIDE SEQUENCE [LARGE SCALE GENOMIC DNA]</scope>
    <source>
        <strain evidence="9 10">DSM 6997</strain>
    </source>
</reference>
<dbReference type="SUPFAM" id="SSF47928">
    <property type="entry name" value="N-terminal domain of the delta subunit of the F1F0-ATP synthase"/>
    <property type="match status" value="1"/>
</dbReference>
<dbReference type="PANTHER" id="PTHR11910">
    <property type="entry name" value="ATP SYNTHASE DELTA CHAIN"/>
    <property type="match status" value="1"/>
</dbReference>
<dbReference type="NCBIfam" id="TIGR01145">
    <property type="entry name" value="ATP_synt_delta"/>
    <property type="match status" value="1"/>
</dbReference>
<evidence type="ECO:0000256" key="7">
    <source>
        <dbReference type="ARBA" id="ARBA00023310"/>
    </source>
</evidence>
<dbReference type="Pfam" id="PF00213">
    <property type="entry name" value="OSCP"/>
    <property type="match status" value="1"/>
</dbReference>
<dbReference type="eggNOG" id="COG0712">
    <property type="taxonomic scope" value="Bacteria"/>
</dbReference>
<evidence type="ECO:0000256" key="6">
    <source>
        <dbReference type="ARBA" id="ARBA00023196"/>
    </source>
</evidence>
<evidence type="ECO:0000313" key="9">
    <source>
        <dbReference type="EMBL" id="KEO91942.1"/>
    </source>
</evidence>
<keyword evidence="2 8" id="KW-0813">Transport</keyword>
<dbReference type="Gene3D" id="1.10.520.20">
    <property type="entry name" value="N-terminal domain of the delta subunit of the F1F0-ATP synthase"/>
    <property type="match status" value="1"/>
</dbReference>
<dbReference type="NCBIfam" id="NF004402">
    <property type="entry name" value="PRK05758.2-2"/>
    <property type="match status" value="1"/>
</dbReference>
<evidence type="ECO:0000256" key="1">
    <source>
        <dbReference type="ARBA" id="ARBA00004370"/>
    </source>
</evidence>
<dbReference type="Proteomes" id="UP000027647">
    <property type="component" value="Unassembled WGS sequence"/>
</dbReference>
<comment type="function">
    <text evidence="8">F(1)F(0) ATP synthase produces ATP from ADP in the presence of a proton or sodium gradient. F-type ATPases consist of two structural domains, F(1) containing the extramembraneous catalytic core and F(0) containing the membrane proton channel, linked together by a central stalk and a peripheral stalk. During catalysis, ATP synthesis in the catalytic domain of F(1) is coupled via a rotary mechanism of the central stalk subunits to proton translocation.</text>
</comment>
<keyword evidence="6 8" id="KW-0139">CF(1)</keyword>
<keyword evidence="4 8" id="KW-0406">Ion transport</keyword>
<dbReference type="HAMAP" id="MF_01416">
    <property type="entry name" value="ATP_synth_delta_bact"/>
    <property type="match status" value="1"/>
</dbReference>
<name>A0A074N1Y8_ERYLO</name>
<proteinExistence type="inferred from homology"/>
<dbReference type="GO" id="GO:0046933">
    <property type="term" value="F:proton-transporting ATP synthase activity, rotational mechanism"/>
    <property type="evidence" value="ECO:0007669"/>
    <property type="project" value="UniProtKB-UniRule"/>
</dbReference>
<dbReference type="InterPro" id="IPR026015">
    <property type="entry name" value="ATP_synth_OSCP/delta_N_sf"/>
</dbReference>
<accession>A0A074N1Y8</accession>
<comment type="function">
    <text evidence="8">This protein is part of the stalk that links CF(0) to CF(1). It either transmits conformational changes from CF(0) to CF(1) or is implicated in proton conduction.</text>
</comment>
<sequence length="184" mass="19278">METSAGIQSSLQGRYASALFDLASENGTVTAVEQDLETLGAALSESEDFSAATTNPQLSRGEQGAAVAAIAKHLKLSDLTANFLGVLANNRRLAKLPQIIAAFRAIAANQRGEVSANVTSAHPLTKDQVKTLKDKLTARVGRTVMLTADTDADLLGGLVVTIGSERIDASIRTRLNSLSQAMKA</sequence>
<dbReference type="AlphaFoldDB" id="A0A074N1Y8"/>